<proteinExistence type="predicted"/>
<accession>A0A6J7WIJ7</accession>
<protein>
    <submittedName>
        <fullName evidence="1">Uncharacterized protein</fullName>
    </submittedName>
</protein>
<evidence type="ECO:0000313" key="1">
    <source>
        <dbReference type="EMBL" id="CAB5217771.1"/>
    </source>
</evidence>
<name>A0A6J7WIJ7_9CAUD</name>
<gene>
    <name evidence="1" type="ORF">UFOVP205_20</name>
</gene>
<organism evidence="1">
    <name type="scientific">uncultured Caudovirales phage</name>
    <dbReference type="NCBI Taxonomy" id="2100421"/>
    <lineage>
        <taxon>Viruses</taxon>
        <taxon>Duplodnaviria</taxon>
        <taxon>Heunggongvirae</taxon>
        <taxon>Uroviricota</taxon>
        <taxon>Caudoviricetes</taxon>
        <taxon>Peduoviridae</taxon>
        <taxon>Maltschvirus</taxon>
        <taxon>Maltschvirus maltsch</taxon>
    </lineage>
</organism>
<dbReference type="EMBL" id="LR798253">
    <property type="protein sequence ID" value="CAB5217771.1"/>
    <property type="molecule type" value="Genomic_DNA"/>
</dbReference>
<sequence length="194" mass="21761">MSWLYSQALVAEYLGENFLDGAPSAPLNGKPIQQAYCAPDKMTAFSRLSRFGMTFNPLTETRGEELLTLFRGAFHAQTFQSQAEAQDLTEKVPQCGITWRGWLAKFDPNSYSWKTAQCSFIEESGECLETFPVSGMTRNGLLWVHTTLGRRTKGIERGLWRTPDTGGGGHLDSSNKARIIERTVSPSKSDWWIK</sequence>
<reference evidence="1" key="1">
    <citation type="submission" date="2020-05" db="EMBL/GenBank/DDBJ databases">
        <authorList>
            <person name="Chiriac C."/>
            <person name="Salcher M."/>
            <person name="Ghai R."/>
            <person name="Kavagutti S V."/>
        </authorList>
    </citation>
    <scope>NUCLEOTIDE SEQUENCE</scope>
</reference>